<dbReference type="PANTHER" id="PTHR12975">
    <property type="entry name" value="TRANSPORT PROTEIN TRAPP"/>
    <property type="match status" value="1"/>
</dbReference>
<dbReference type="Proteomes" id="UP000267606">
    <property type="component" value="Unassembled WGS sequence"/>
</dbReference>
<dbReference type="EMBL" id="UZAJ01018784">
    <property type="protein sequence ID" value="VDO83213.1"/>
    <property type="molecule type" value="Genomic_DNA"/>
</dbReference>
<evidence type="ECO:0000313" key="2">
    <source>
        <dbReference type="Proteomes" id="UP000267606"/>
    </source>
</evidence>
<dbReference type="InterPro" id="IPR024420">
    <property type="entry name" value="TRAPP_III_complex_Trs85"/>
</dbReference>
<keyword evidence="2" id="KW-1185">Reference proteome</keyword>
<dbReference type="Pfam" id="PF12739">
    <property type="entry name" value="TRAPPC-Trs85"/>
    <property type="match status" value="1"/>
</dbReference>
<evidence type="ECO:0000313" key="3">
    <source>
        <dbReference type="WBParaSite" id="OFLC_0001225201-mRNA-1"/>
    </source>
</evidence>
<sequence length="111" mass="12544">MKEYGQNASTLGPAYCVIPKWMLPNIFKYFLIVDDESSESGPSRTPSVFSAISKQFGAQNCYLLKINSRYDDELTDPWRAHLESKYRGLKKGLQLAKHKVLSKTIGLIDSV</sequence>
<dbReference type="STRING" id="387005.A0A183HXN9"/>
<dbReference type="AlphaFoldDB" id="A0A183HXN9"/>
<reference evidence="3" key="1">
    <citation type="submission" date="2016-06" db="UniProtKB">
        <authorList>
            <consortium name="WormBaseParasite"/>
        </authorList>
    </citation>
    <scope>IDENTIFICATION</scope>
</reference>
<accession>A0A183HXN9</accession>
<dbReference type="WBParaSite" id="OFLC_0001225201-mRNA-1">
    <property type="protein sequence ID" value="OFLC_0001225201-mRNA-1"/>
    <property type="gene ID" value="OFLC_0001225201"/>
</dbReference>
<dbReference type="PANTHER" id="PTHR12975:SF6">
    <property type="entry name" value="TRAFFICKING PROTEIN PARTICLE COMPLEX SUBUNIT 8"/>
    <property type="match status" value="1"/>
</dbReference>
<name>A0A183HXN9_9BILA</name>
<gene>
    <name evidence="1" type="ORF">OFLC_LOCUS12250</name>
</gene>
<protein>
    <submittedName>
        <fullName evidence="3">DUF2183 domain-containing protein</fullName>
    </submittedName>
</protein>
<dbReference type="GO" id="GO:1990072">
    <property type="term" value="C:TRAPPIII protein complex"/>
    <property type="evidence" value="ECO:0007669"/>
    <property type="project" value="TreeGrafter"/>
</dbReference>
<proteinExistence type="predicted"/>
<organism evidence="3">
    <name type="scientific">Onchocerca flexuosa</name>
    <dbReference type="NCBI Taxonomy" id="387005"/>
    <lineage>
        <taxon>Eukaryota</taxon>
        <taxon>Metazoa</taxon>
        <taxon>Ecdysozoa</taxon>
        <taxon>Nematoda</taxon>
        <taxon>Chromadorea</taxon>
        <taxon>Rhabditida</taxon>
        <taxon>Spirurina</taxon>
        <taxon>Spiruromorpha</taxon>
        <taxon>Filarioidea</taxon>
        <taxon>Onchocercidae</taxon>
        <taxon>Onchocerca</taxon>
    </lineage>
</organism>
<reference evidence="1 2" key="2">
    <citation type="submission" date="2018-11" db="EMBL/GenBank/DDBJ databases">
        <authorList>
            <consortium name="Pathogen Informatics"/>
        </authorList>
    </citation>
    <scope>NUCLEOTIDE SEQUENCE [LARGE SCALE GENOMIC DNA]</scope>
</reference>
<evidence type="ECO:0000313" key="1">
    <source>
        <dbReference type="EMBL" id="VDO83213.1"/>
    </source>
</evidence>